<keyword evidence="3" id="KW-1185">Reference proteome</keyword>
<dbReference type="Proteomes" id="UP001500305">
    <property type="component" value="Unassembled WGS sequence"/>
</dbReference>
<evidence type="ECO:0000313" key="3">
    <source>
        <dbReference type="Proteomes" id="UP001500305"/>
    </source>
</evidence>
<proteinExistence type="predicted"/>
<feature type="compositionally biased region" description="Polar residues" evidence="1">
    <location>
        <begin position="73"/>
        <end position="86"/>
    </location>
</feature>
<accession>A0ABP5RZ70</accession>
<comment type="caution">
    <text evidence="2">The sequence shown here is derived from an EMBL/GenBank/DDBJ whole genome shotgun (WGS) entry which is preliminary data.</text>
</comment>
<feature type="region of interest" description="Disordered" evidence="1">
    <location>
        <begin position="1"/>
        <end position="113"/>
    </location>
</feature>
<organism evidence="2 3">
    <name type="scientific">Kitasatospora cystarginea</name>
    <dbReference type="NCBI Taxonomy" id="58350"/>
    <lineage>
        <taxon>Bacteria</taxon>
        <taxon>Bacillati</taxon>
        <taxon>Actinomycetota</taxon>
        <taxon>Actinomycetes</taxon>
        <taxon>Kitasatosporales</taxon>
        <taxon>Streptomycetaceae</taxon>
        <taxon>Kitasatospora</taxon>
    </lineage>
</organism>
<name>A0ABP5RZ70_9ACTN</name>
<evidence type="ECO:0000256" key="1">
    <source>
        <dbReference type="SAM" id="MobiDB-lite"/>
    </source>
</evidence>
<sequence length="188" mass="20904">MRYDDTGRMTTEDIAATGTQDEETETTGTQRQSGAMDQPGTTSEATSEATPDTRQERPVFPGEATGERPDAESGQTATPPDETTAQGEAADRGATGQEETEPLLPSAQAQELRTRWQQVQTRFVDDPREAVHTADELVADLMRRLAESFADHKQRLESQWNQGEPVDTEELRLALQKYRSFFNRLLSS</sequence>
<evidence type="ECO:0000313" key="2">
    <source>
        <dbReference type="EMBL" id="GAA2282702.1"/>
    </source>
</evidence>
<gene>
    <name evidence="2" type="ORF">GCM10010430_80580</name>
</gene>
<reference evidence="3" key="1">
    <citation type="journal article" date="2019" name="Int. J. Syst. Evol. Microbiol.">
        <title>The Global Catalogue of Microorganisms (GCM) 10K type strain sequencing project: providing services to taxonomists for standard genome sequencing and annotation.</title>
        <authorList>
            <consortium name="The Broad Institute Genomics Platform"/>
            <consortium name="The Broad Institute Genome Sequencing Center for Infectious Disease"/>
            <person name="Wu L."/>
            <person name="Ma J."/>
        </authorList>
    </citation>
    <scope>NUCLEOTIDE SEQUENCE [LARGE SCALE GENOMIC DNA]</scope>
    <source>
        <strain evidence="3">JCM 7356</strain>
    </source>
</reference>
<dbReference type="EMBL" id="BAAATR010000105">
    <property type="protein sequence ID" value="GAA2282702.1"/>
    <property type="molecule type" value="Genomic_DNA"/>
</dbReference>
<feature type="compositionally biased region" description="Polar residues" evidence="1">
    <location>
        <begin position="39"/>
        <end position="50"/>
    </location>
</feature>
<protein>
    <submittedName>
        <fullName evidence="2">Uncharacterized protein</fullName>
    </submittedName>
</protein>
<feature type="compositionally biased region" description="Basic and acidic residues" evidence="1">
    <location>
        <begin position="1"/>
        <end position="11"/>
    </location>
</feature>